<name>A0A6A4TRT6_SCOMX</name>
<accession>A0A6A4TRT6</accession>
<dbReference type="Proteomes" id="UP000438429">
    <property type="component" value="Unassembled WGS sequence"/>
</dbReference>
<organism evidence="1 2">
    <name type="scientific">Scophthalmus maximus</name>
    <name type="common">Turbot</name>
    <name type="synonym">Psetta maxima</name>
    <dbReference type="NCBI Taxonomy" id="52904"/>
    <lineage>
        <taxon>Eukaryota</taxon>
        <taxon>Metazoa</taxon>
        <taxon>Chordata</taxon>
        <taxon>Craniata</taxon>
        <taxon>Vertebrata</taxon>
        <taxon>Euteleostomi</taxon>
        <taxon>Actinopterygii</taxon>
        <taxon>Neopterygii</taxon>
        <taxon>Teleostei</taxon>
        <taxon>Neoteleostei</taxon>
        <taxon>Acanthomorphata</taxon>
        <taxon>Carangaria</taxon>
        <taxon>Pleuronectiformes</taxon>
        <taxon>Pleuronectoidei</taxon>
        <taxon>Scophthalmidae</taxon>
        <taxon>Scophthalmus</taxon>
    </lineage>
</organism>
<sequence length="250" mass="29004">MAMATGRECMNLERFKIFKSQQQPPLLQTTSIKEMFENGLISSSTKEECRQLKDKATRDETTCVYPFFFEEHGYSGCIVYLYVYTAKVDRWCSFGRTRVTLDTVTGKLTCRCKGNKKRMCVHIYVSMCWTFQEKQHLLRVNMDKDIDFTDTDNDSLTEDTEPGLFQRNDHITSVQIRNIAEYMWKSKRMPPKLPEEMQNTAPNIPQKFSQEETKCPYCPGPTPPDLSQEKQVTKKGIIYGILTVHKDLSA</sequence>
<evidence type="ECO:0000313" key="1">
    <source>
        <dbReference type="EMBL" id="KAF0044752.1"/>
    </source>
</evidence>
<protein>
    <recommendedName>
        <fullName evidence="3">SWIM-type domain-containing protein</fullName>
    </recommendedName>
</protein>
<dbReference type="EMBL" id="VEVO01000003">
    <property type="protein sequence ID" value="KAF0044752.1"/>
    <property type="molecule type" value="Genomic_DNA"/>
</dbReference>
<dbReference type="AlphaFoldDB" id="A0A6A4TRT6"/>
<evidence type="ECO:0000313" key="2">
    <source>
        <dbReference type="Proteomes" id="UP000438429"/>
    </source>
</evidence>
<comment type="caution">
    <text evidence="1">The sequence shown here is derived from an EMBL/GenBank/DDBJ whole genome shotgun (WGS) entry which is preliminary data.</text>
</comment>
<evidence type="ECO:0008006" key="3">
    <source>
        <dbReference type="Google" id="ProtNLM"/>
    </source>
</evidence>
<reference evidence="1 2" key="1">
    <citation type="submission" date="2019-06" db="EMBL/GenBank/DDBJ databases">
        <title>Draft genomes of female and male turbot (Scophthalmus maximus).</title>
        <authorList>
            <person name="Xu H."/>
            <person name="Xu X.-W."/>
            <person name="Shao C."/>
            <person name="Chen S."/>
        </authorList>
    </citation>
    <scope>NUCLEOTIDE SEQUENCE [LARGE SCALE GENOMIC DNA]</scope>
    <source>
        <strain evidence="1">Ysfricsl-2016a</strain>
        <tissue evidence="1">Blood</tissue>
    </source>
</reference>
<proteinExistence type="predicted"/>
<gene>
    <name evidence="1" type="ORF">F2P81_003910</name>
</gene>